<evidence type="ECO:0000259" key="5">
    <source>
        <dbReference type="Pfam" id="PF00669"/>
    </source>
</evidence>
<dbReference type="InterPro" id="IPR001492">
    <property type="entry name" value="Flagellin"/>
</dbReference>
<evidence type="ECO:0000256" key="2">
    <source>
        <dbReference type="ARBA" id="ARBA00011829"/>
    </source>
</evidence>
<organism evidence="7">
    <name type="scientific">Caulobacter sp. 73W</name>
    <dbReference type="NCBI Taxonomy" id="3161137"/>
    <lineage>
        <taxon>Bacteria</taxon>
        <taxon>Pseudomonadati</taxon>
        <taxon>Pseudomonadota</taxon>
        <taxon>Alphaproteobacteria</taxon>
        <taxon>Caulobacterales</taxon>
        <taxon>Caulobacteraceae</taxon>
        <taxon>Caulobacter</taxon>
    </lineage>
</organism>
<reference evidence="7" key="1">
    <citation type="submission" date="2024-06" db="EMBL/GenBank/DDBJ databases">
        <title>Caulobacter inopinatus, sp. nov.</title>
        <authorList>
            <person name="Donachie S.P."/>
        </authorList>
    </citation>
    <scope>NUCLEOTIDE SEQUENCE</scope>
    <source>
        <strain evidence="7">73W</strain>
    </source>
</reference>
<evidence type="ECO:0000256" key="1">
    <source>
        <dbReference type="ARBA" id="ARBA00005709"/>
    </source>
</evidence>
<comment type="subunit">
    <text evidence="2">In C.crescentus, the flagellar filament is composed of multiple flagellins of 29 kDa; 27 kDa and 25 kDa.</text>
</comment>
<evidence type="ECO:0000256" key="4">
    <source>
        <dbReference type="RuleBase" id="RU362073"/>
    </source>
</evidence>
<comment type="subcellular location">
    <subcellularLocation>
        <location evidence="4">Secreted</location>
    </subcellularLocation>
    <subcellularLocation>
        <location evidence="4">Bacterial flagellum</location>
    </subcellularLocation>
</comment>
<dbReference type="PANTHER" id="PTHR42792">
    <property type="entry name" value="FLAGELLIN"/>
    <property type="match status" value="1"/>
</dbReference>
<dbReference type="RefSeq" id="WP_369059216.1">
    <property type="nucleotide sequence ID" value="NZ_CP158375.1"/>
</dbReference>
<accession>A0AB39KSM0</accession>
<evidence type="ECO:0000313" key="7">
    <source>
        <dbReference type="EMBL" id="XDO96364.1"/>
    </source>
</evidence>
<dbReference type="PANTHER" id="PTHR42792:SF2">
    <property type="entry name" value="FLAGELLIN"/>
    <property type="match status" value="1"/>
</dbReference>
<keyword evidence="7" id="KW-0282">Flagellum</keyword>
<dbReference type="SUPFAM" id="SSF64518">
    <property type="entry name" value="Phase 1 flagellin"/>
    <property type="match status" value="1"/>
</dbReference>
<feature type="domain" description="Flagellin C-terminal" evidence="6">
    <location>
        <begin position="193"/>
        <end position="275"/>
    </location>
</feature>
<dbReference type="GO" id="GO:0005198">
    <property type="term" value="F:structural molecule activity"/>
    <property type="evidence" value="ECO:0007669"/>
    <property type="project" value="UniProtKB-UniRule"/>
</dbReference>
<evidence type="ECO:0000256" key="3">
    <source>
        <dbReference type="ARBA" id="ARBA00023143"/>
    </source>
</evidence>
<comment type="function">
    <text evidence="4">Flagellin is the subunit protein which polymerizes to form the filaments of bacterial flagella.</text>
</comment>
<dbReference type="EMBL" id="CP158375">
    <property type="protein sequence ID" value="XDO96364.1"/>
    <property type="molecule type" value="Genomic_DNA"/>
</dbReference>
<comment type="similarity">
    <text evidence="1 4">Belongs to the bacterial flagellin family.</text>
</comment>
<name>A0AB39KSM0_9CAUL</name>
<proteinExistence type="inferred from homology"/>
<feature type="domain" description="Flagellin N-terminal" evidence="5">
    <location>
        <begin position="5"/>
        <end position="141"/>
    </location>
</feature>
<keyword evidence="7" id="KW-0969">Cilium</keyword>
<sequence>MTLSVNTNKSALIALQNLNKTSDELGKAEDRISTSLAISGAKDNASIWSIAQDQRADVSSLSSVKMSLNRAQSISDVAMAAGESVSNLLNLMREKVIAAMETSLGSSARKALNDDFQGLLSQLDQVVANASFDGSNLLNNSLSQSLRFLADADAVLAVTLSVQDLTVGGPNVTVPVGSSILTPVDATAVLAELDVSIQATNGAVATVGSQAKRIEAHLTFIGKLSDTLEAGVGNLVDADMAKESARLQALQVQQQLGVQALSIANSGPQVILSLFQGQ</sequence>
<dbReference type="Pfam" id="PF00700">
    <property type="entry name" value="Flagellin_C"/>
    <property type="match status" value="1"/>
</dbReference>
<evidence type="ECO:0000259" key="6">
    <source>
        <dbReference type="Pfam" id="PF00700"/>
    </source>
</evidence>
<dbReference type="GO" id="GO:0005576">
    <property type="term" value="C:extracellular region"/>
    <property type="evidence" value="ECO:0007669"/>
    <property type="project" value="UniProtKB-SubCell"/>
</dbReference>
<gene>
    <name evidence="7" type="ORF">ABOZ73_16540</name>
</gene>
<dbReference type="GO" id="GO:0009288">
    <property type="term" value="C:bacterial-type flagellum"/>
    <property type="evidence" value="ECO:0007669"/>
    <property type="project" value="UniProtKB-SubCell"/>
</dbReference>
<dbReference type="Gene3D" id="1.20.1330.10">
    <property type="entry name" value="f41 fragment of flagellin, N-terminal domain"/>
    <property type="match status" value="1"/>
</dbReference>
<keyword evidence="7" id="KW-0966">Cell projection</keyword>
<protein>
    <recommendedName>
        <fullName evidence="4">Flagellin</fullName>
    </recommendedName>
</protein>
<dbReference type="InterPro" id="IPR001029">
    <property type="entry name" value="Flagellin_N"/>
</dbReference>
<keyword evidence="4" id="KW-0964">Secreted</keyword>
<dbReference type="AlphaFoldDB" id="A0AB39KSM0"/>
<dbReference type="InterPro" id="IPR046358">
    <property type="entry name" value="Flagellin_C"/>
</dbReference>
<dbReference type="Pfam" id="PF00669">
    <property type="entry name" value="Flagellin_N"/>
    <property type="match status" value="1"/>
</dbReference>
<keyword evidence="3 4" id="KW-0975">Bacterial flagellum</keyword>